<dbReference type="Proteomes" id="UP001224845">
    <property type="component" value="Unassembled WGS sequence"/>
</dbReference>
<organism evidence="1 2">
    <name type="scientific">Variovorax paradoxus</name>
    <dbReference type="NCBI Taxonomy" id="34073"/>
    <lineage>
        <taxon>Bacteria</taxon>
        <taxon>Pseudomonadati</taxon>
        <taxon>Pseudomonadota</taxon>
        <taxon>Betaproteobacteria</taxon>
        <taxon>Burkholderiales</taxon>
        <taxon>Comamonadaceae</taxon>
        <taxon>Variovorax</taxon>
    </lineage>
</organism>
<dbReference type="EMBL" id="JAUSRV010000021">
    <property type="protein sequence ID" value="MDP9975052.1"/>
    <property type="molecule type" value="Genomic_DNA"/>
</dbReference>
<gene>
    <name evidence="1" type="ORF">J2W39_006336</name>
</gene>
<protein>
    <submittedName>
        <fullName evidence="1">Uncharacterized protein</fullName>
    </submittedName>
</protein>
<reference evidence="1" key="1">
    <citation type="submission" date="2023-07" db="EMBL/GenBank/DDBJ databases">
        <title>Sorghum-associated microbial communities from plants grown in Nebraska, USA.</title>
        <authorList>
            <person name="Schachtman D."/>
        </authorList>
    </citation>
    <scope>NUCLEOTIDE SEQUENCE</scope>
    <source>
        <strain evidence="1">DS3315</strain>
    </source>
</reference>
<sequence>MTRRFTHAVWRLLEGLSHALRLEDMVQNARTAP</sequence>
<evidence type="ECO:0000313" key="2">
    <source>
        <dbReference type="Proteomes" id="UP001224845"/>
    </source>
</evidence>
<name>A0AAW8ET01_VARPD</name>
<evidence type="ECO:0000313" key="1">
    <source>
        <dbReference type="EMBL" id="MDP9975052.1"/>
    </source>
</evidence>
<dbReference type="AlphaFoldDB" id="A0AAW8ET01"/>
<accession>A0AAW8ET01</accession>
<comment type="caution">
    <text evidence="1">The sequence shown here is derived from an EMBL/GenBank/DDBJ whole genome shotgun (WGS) entry which is preliminary data.</text>
</comment>
<proteinExistence type="predicted"/>